<evidence type="ECO:0008006" key="3">
    <source>
        <dbReference type="Google" id="ProtNLM"/>
    </source>
</evidence>
<gene>
    <name evidence="1" type="ORF">AYP45_06160</name>
</gene>
<reference evidence="1 2" key="1">
    <citation type="journal article" date="2017" name="Water Res.">
        <title>Discovery and metagenomic analysis of an anammox bacterial enrichment related to Candidatus "Brocadia caroliniensis" in a full-scale glycerol-fed nitritation-denitritation separate centrate treatment process.</title>
        <authorList>
            <person name="Park H."/>
            <person name="Brotto A.C."/>
            <person name="van Loosdrecht M.C."/>
            <person name="Chandran K."/>
        </authorList>
    </citation>
    <scope>NUCLEOTIDE SEQUENCE [LARGE SCALE GENOMIC DNA]</scope>
    <source>
        <strain evidence="1">26THWARD</strain>
    </source>
</reference>
<protein>
    <recommendedName>
        <fullName evidence="3">DUF2971 domain-containing protein</fullName>
    </recommendedName>
</protein>
<comment type="caution">
    <text evidence="1">The sequence shown here is derived from an EMBL/GenBank/DDBJ whole genome shotgun (WGS) entry which is preliminary data.</text>
</comment>
<evidence type="ECO:0000313" key="2">
    <source>
        <dbReference type="Proteomes" id="UP000189681"/>
    </source>
</evidence>
<dbReference type="InterPro" id="IPR021352">
    <property type="entry name" value="DUF2971"/>
</dbReference>
<evidence type="ECO:0000313" key="1">
    <source>
        <dbReference type="EMBL" id="OOP56958.1"/>
    </source>
</evidence>
<name>A0A1V4AV02_9BACT</name>
<organism evidence="1 2">
    <name type="scientific">Candidatus Brocadia carolinensis</name>
    <dbReference type="NCBI Taxonomy" id="1004156"/>
    <lineage>
        <taxon>Bacteria</taxon>
        <taxon>Pseudomonadati</taxon>
        <taxon>Planctomycetota</taxon>
        <taxon>Candidatus Brocadiia</taxon>
        <taxon>Candidatus Brocadiales</taxon>
        <taxon>Candidatus Brocadiaceae</taxon>
        <taxon>Candidatus Brocadia</taxon>
    </lineage>
</organism>
<dbReference type="Proteomes" id="UP000189681">
    <property type="component" value="Unassembled WGS sequence"/>
</dbReference>
<dbReference type="EMBL" id="AYTS01000054">
    <property type="protein sequence ID" value="OOP56958.1"/>
    <property type="molecule type" value="Genomic_DNA"/>
</dbReference>
<sequence length="286" mass="33783">MIYKYFKINKNSISNLVRNELYCQNYKSFNDPFECWFILKEGIPHPEKERERFESVCKAWGYPSDKMDSGFEDYFLYMEELETYQPDIQGYVDRAKISCFSKEVGNLLMWSHYANGLRGFCVEFDEKLLLSEDKERNASIIPVSYIEQPAVVDKMLYSLANDQVWYNEMALEEEPNGNYVNEYKQGLKDARQLLKNLYKKTIASKPIQWKYEKEVRLIIYSENDSSAGEFFHFPSTAIKSVIVGEKIDAKFKETISQIIDMKRLPILKKMAKRNPTSYQIEFEPFN</sequence>
<dbReference type="STRING" id="1004156.AYP45_06160"/>
<dbReference type="AlphaFoldDB" id="A0A1V4AV02"/>
<accession>A0A1V4AV02</accession>
<proteinExistence type="predicted"/>
<dbReference type="Pfam" id="PF11185">
    <property type="entry name" value="DUF2971"/>
    <property type="match status" value="1"/>
</dbReference>